<gene>
    <name evidence="2" type="primary">ESYT3</name>
    <name evidence="2" type="ORF">SNAT2548_LOCUS23358</name>
</gene>
<dbReference type="AlphaFoldDB" id="A0A812R9Q4"/>
<reference evidence="2" key="1">
    <citation type="submission" date="2021-02" db="EMBL/GenBank/DDBJ databases">
        <authorList>
            <person name="Dougan E. K."/>
            <person name="Rhodes N."/>
            <person name="Thang M."/>
            <person name="Chan C."/>
        </authorList>
    </citation>
    <scope>NUCLEOTIDE SEQUENCE</scope>
</reference>
<dbReference type="SMART" id="SM00239">
    <property type="entry name" value="C2"/>
    <property type="match status" value="1"/>
</dbReference>
<dbReference type="SUPFAM" id="SSF49562">
    <property type="entry name" value="C2 domain (Calcium/lipid-binding domain, CaLB)"/>
    <property type="match status" value="1"/>
</dbReference>
<dbReference type="CDD" id="cd00030">
    <property type="entry name" value="C2"/>
    <property type="match status" value="1"/>
</dbReference>
<evidence type="ECO:0000313" key="2">
    <source>
        <dbReference type="EMBL" id="CAE7429722.1"/>
    </source>
</evidence>
<dbReference type="Gene3D" id="2.60.40.150">
    <property type="entry name" value="C2 domain"/>
    <property type="match status" value="1"/>
</dbReference>
<dbReference type="OrthoDB" id="331591at2759"/>
<evidence type="ECO:0000259" key="1">
    <source>
        <dbReference type="PROSITE" id="PS50004"/>
    </source>
</evidence>
<protein>
    <submittedName>
        <fullName evidence="2">ESYT3 protein</fullName>
    </submittedName>
</protein>
<evidence type="ECO:0000313" key="3">
    <source>
        <dbReference type="Proteomes" id="UP000604046"/>
    </source>
</evidence>
<keyword evidence="3" id="KW-1185">Reference proteome</keyword>
<dbReference type="InterPro" id="IPR000008">
    <property type="entry name" value="C2_dom"/>
</dbReference>
<dbReference type="Proteomes" id="UP000604046">
    <property type="component" value="Unassembled WGS sequence"/>
</dbReference>
<dbReference type="PANTHER" id="PTHR45761">
    <property type="entry name" value="EXTENDED SYNAPTOTAGMIN-LIKE PROTEIN 2, ISOFORM C"/>
    <property type="match status" value="1"/>
</dbReference>
<feature type="domain" description="C2" evidence="1">
    <location>
        <begin position="76"/>
        <end position="194"/>
    </location>
</feature>
<dbReference type="InterPro" id="IPR035892">
    <property type="entry name" value="C2_domain_sf"/>
</dbReference>
<sequence>MKGLLGTWEHRMEPFLREYACHRGEKVAVEDFDLTGIANLAELPGIRGLVFSMIEGALAKMIVLPNRIAIPLGKRDDMEDPTNLYYPPPGGLLKVKVKKASNLPSHDWLDKSDPFVTVKVGHFAKEWKSQVKWDKANPEWDEVSKVFPIYAMCQKVDVAVFDRDHLSWHDEIGEIRHMEVQEAITMKEMQDHQLYDASGKEIPDAFVHLGFDWKAIKELVVKPVGEADDLHILSVAIEKIRPEKEYKLKDELTLTYRIDADGEANVRNANGLQAMILDSFAAWRDATA</sequence>
<dbReference type="Pfam" id="PF00168">
    <property type="entry name" value="C2"/>
    <property type="match status" value="1"/>
</dbReference>
<organism evidence="2 3">
    <name type="scientific">Symbiodinium natans</name>
    <dbReference type="NCBI Taxonomy" id="878477"/>
    <lineage>
        <taxon>Eukaryota</taxon>
        <taxon>Sar</taxon>
        <taxon>Alveolata</taxon>
        <taxon>Dinophyceae</taxon>
        <taxon>Suessiales</taxon>
        <taxon>Symbiodiniaceae</taxon>
        <taxon>Symbiodinium</taxon>
    </lineage>
</organism>
<dbReference type="InterPro" id="IPR051634">
    <property type="entry name" value="Extended_Synaptotagmin"/>
</dbReference>
<name>A0A812R9Q4_9DINO</name>
<comment type="caution">
    <text evidence="2">The sequence shown here is derived from an EMBL/GenBank/DDBJ whole genome shotgun (WGS) entry which is preliminary data.</text>
</comment>
<proteinExistence type="predicted"/>
<accession>A0A812R9Q4</accession>
<dbReference type="PROSITE" id="PS50004">
    <property type="entry name" value="C2"/>
    <property type="match status" value="1"/>
</dbReference>
<dbReference type="PANTHER" id="PTHR45761:SF1">
    <property type="entry name" value="EXTENDED SYNAPTOTAGMIN-LIKE PROTEIN 2, ISOFORM C"/>
    <property type="match status" value="1"/>
</dbReference>
<dbReference type="EMBL" id="CAJNDS010002319">
    <property type="protein sequence ID" value="CAE7429722.1"/>
    <property type="molecule type" value="Genomic_DNA"/>
</dbReference>